<evidence type="ECO:0000256" key="9">
    <source>
        <dbReference type="HAMAP-Rule" id="MF_00135"/>
    </source>
</evidence>
<protein>
    <recommendedName>
        <fullName evidence="4 9">N-(5'-phosphoribosyl)anthranilate isomerase</fullName>
        <shortName evidence="9">PRAI</shortName>
        <ecNumber evidence="3 9">5.3.1.24</ecNumber>
    </recommendedName>
</protein>
<evidence type="ECO:0000256" key="7">
    <source>
        <dbReference type="ARBA" id="ARBA00023141"/>
    </source>
</evidence>
<name>A0ABT9VL03_9BACI</name>
<proteinExistence type="inferred from homology"/>
<dbReference type="PANTHER" id="PTHR42894">
    <property type="entry name" value="N-(5'-PHOSPHORIBOSYL)ANTHRANILATE ISOMERASE"/>
    <property type="match status" value="1"/>
</dbReference>
<evidence type="ECO:0000313" key="12">
    <source>
        <dbReference type="Proteomes" id="UP001225646"/>
    </source>
</evidence>
<comment type="caution">
    <text evidence="11">The sequence shown here is derived from an EMBL/GenBank/DDBJ whole genome shotgun (WGS) entry which is preliminary data.</text>
</comment>
<dbReference type="Pfam" id="PF00697">
    <property type="entry name" value="PRAI"/>
    <property type="match status" value="1"/>
</dbReference>
<dbReference type="PANTHER" id="PTHR42894:SF1">
    <property type="entry name" value="N-(5'-PHOSPHORIBOSYL)ANTHRANILATE ISOMERASE"/>
    <property type="match status" value="1"/>
</dbReference>
<accession>A0ABT9VL03</accession>
<sequence length="218" mass="24399">MKKTIVKICGNQSYADVHTSVAAGVDYIGFIFAESKRRVDSLEVSTWLKQLPKKNGYEVVGVFVNPTLHDLAEILAKVDLDVIQLHGKEPPSFVKEVQQKFSQKIWKALHYHEGVLDEMKRYVSFVDGFVIDSKVQGKWGGTGVSFHWKDVPKYNQFAEKNNKICLIAGGINSTNVQSLIEKGVMGVDLASGVERNGQKDRKLMQTLLERMNRGGTIS</sequence>
<organism evidence="11 12">
    <name type="scientific">Aeribacillus alveayuensis</name>
    <dbReference type="NCBI Taxonomy" id="279215"/>
    <lineage>
        <taxon>Bacteria</taxon>
        <taxon>Bacillati</taxon>
        <taxon>Bacillota</taxon>
        <taxon>Bacilli</taxon>
        <taxon>Bacillales</taxon>
        <taxon>Bacillaceae</taxon>
        <taxon>Aeribacillus</taxon>
    </lineage>
</organism>
<evidence type="ECO:0000256" key="6">
    <source>
        <dbReference type="ARBA" id="ARBA00022822"/>
    </source>
</evidence>
<comment type="similarity">
    <text evidence="9">Belongs to the TrpF family.</text>
</comment>
<evidence type="ECO:0000256" key="8">
    <source>
        <dbReference type="ARBA" id="ARBA00023235"/>
    </source>
</evidence>
<dbReference type="HAMAP" id="MF_00135">
    <property type="entry name" value="PRAI"/>
    <property type="match status" value="1"/>
</dbReference>
<dbReference type="Gene3D" id="3.20.20.70">
    <property type="entry name" value="Aldolase class I"/>
    <property type="match status" value="1"/>
</dbReference>
<dbReference type="InterPro" id="IPR013785">
    <property type="entry name" value="Aldolase_TIM"/>
</dbReference>
<feature type="domain" description="N-(5'phosphoribosyl) anthranilate isomerase (PRAI)" evidence="10">
    <location>
        <begin position="6"/>
        <end position="209"/>
    </location>
</feature>
<evidence type="ECO:0000313" key="11">
    <source>
        <dbReference type="EMBL" id="MDQ0161540.1"/>
    </source>
</evidence>
<dbReference type="EMBL" id="JAUSTR010000001">
    <property type="protein sequence ID" value="MDQ0161540.1"/>
    <property type="molecule type" value="Genomic_DNA"/>
</dbReference>
<dbReference type="GO" id="GO:0004640">
    <property type="term" value="F:phosphoribosylanthranilate isomerase activity"/>
    <property type="evidence" value="ECO:0007669"/>
    <property type="project" value="UniProtKB-EC"/>
</dbReference>
<evidence type="ECO:0000256" key="3">
    <source>
        <dbReference type="ARBA" id="ARBA00012572"/>
    </source>
</evidence>
<comment type="catalytic activity">
    <reaction evidence="1 9">
        <text>N-(5-phospho-beta-D-ribosyl)anthranilate = 1-(2-carboxyphenylamino)-1-deoxy-D-ribulose 5-phosphate</text>
        <dbReference type="Rhea" id="RHEA:21540"/>
        <dbReference type="ChEBI" id="CHEBI:18277"/>
        <dbReference type="ChEBI" id="CHEBI:58613"/>
        <dbReference type="EC" id="5.3.1.24"/>
    </reaction>
</comment>
<evidence type="ECO:0000256" key="1">
    <source>
        <dbReference type="ARBA" id="ARBA00001164"/>
    </source>
</evidence>
<keyword evidence="5 9" id="KW-0028">Amino-acid biosynthesis</keyword>
<dbReference type="CDD" id="cd00405">
    <property type="entry name" value="PRAI"/>
    <property type="match status" value="1"/>
</dbReference>
<keyword evidence="8 9" id="KW-0413">Isomerase</keyword>
<dbReference type="NCBIfam" id="NF002301">
    <property type="entry name" value="PRK01222.2-1"/>
    <property type="match status" value="1"/>
</dbReference>
<evidence type="ECO:0000256" key="2">
    <source>
        <dbReference type="ARBA" id="ARBA00004664"/>
    </source>
</evidence>
<dbReference type="InterPro" id="IPR044643">
    <property type="entry name" value="TrpF_fam"/>
</dbReference>
<evidence type="ECO:0000256" key="5">
    <source>
        <dbReference type="ARBA" id="ARBA00022605"/>
    </source>
</evidence>
<keyword evidence="12" id="KW-1185">Reference proteome</keyword>
<gene>
    <name evidence="9" type="primary">trpF</name>
    <name evidence="11" type="ORF">J2S06_000610</name>
</gene>
<keyword evidence="7 9" id="KW-0057">Aromatic amino acid biosynthesis</keyword>
<dbReference type="Proteomes" id="UP001225646">
    <property type="component" value="Unassembled WGS sequence"/>
</dbReference>
<evidence type="ECO:0000259" key="10">
    <source>
        <dbReference type="Pfam" id="PF00697"/>
    </source>
</evidence>
<comment type="pathway">
    <text evidence="2 9">Amino-acid biosynthesis; L-tryptophan biosynthesis; L-tryptophan from chorismate: step 3/5.</text>
</comment>
<dbReference type="InterPro" id="IPR011060">
    <property type="entry name" value="RibuloseP-bd_barrel"/>
</dbReference>
<keyword evidence="6 9" id="KW-0822">Tryptophan biosynthesis</keyword>
<dbReference type="SUPFAM" id="SSF51366">
    <property type="entry name" value="Ribulose-phoshate binding barrel"/>
    <property type="match status" value="1"/>
</dbReference>
<dbReference type="InterPro" id="IPR001240">
    <property type="entry name" value="PRAI_dom"/>
</dbReference>
<dbReference type="RefSeq" id="WP_419151241.1">
    <property type="nucleotide sequence ID" value="NZ_JAUSTR010000001.1"/>
</dbReference>
<dbReference type="EC" id="5.3.1.24" evidence="3 9"/>
<evidence type="ECO:0000256" key="4">
    <source>
        <dbReference type="ARBA" id="ARBA00022272"/>
    </source>
</evidence>
<reference evidence="11 12" key="1">
    <citation type="submission" date="2023-07" db="EMBL/GenBank/DDBJ databases">
        <title>Genomic Encyclopedia of Type Strains, Phase IV (KMG-IV): sequencing the most valuable type-strain genomes for metagenomic binning, comparative biology and taxonomic classification.</title>
        <authorList>
            <person name="Goeker M."/>
        </authorList>
    </citation>
    <scope>NUCLEOTIDE SEQUENCE [LARGE SCALE GENOMIC DNA]</scope>
    <source>
        <strain evidence="11 12">DSM 19092</strain>
    </source>
</reference>